<evidence type="ECO:0000313" key="5">
    <source>
        <dbReference type="EMBL" id="CAE6204383.1"/>
    </source>
</evidence>
<gene>
    <name evidence="5" type="ORF">AARE701A_LOCUS20052</name>
</gene>
<evidence type="ECO:0000313" key="6">
    <source>
        <dbReference type="Proteomes" id="UP000682877"/>
    </source>
</evidence>
<evidence type="ECO:0000259" key="4">
    <source>
        <dbReference type="Pfam" id="PF14363"/>
    </source>
</evidence>
<organism evidence="5 6">
    <name type="scientific">Arabidopsis arenosa</name>
    <name type="common">Sand rock-cress</name>
    <name type="synonym">Cardaminopsis arenosa</name>
    <dbReference type="NCBI Taxonomy" id="38785"/>
    <lineage>
        <taxon>Eukaryota</taxon>
        <taxon>Viridiplantae</taxon>
        <taxon>Streptophyta</taxon>
        <taxon>Embryophyta</taxon>
        <taxon>Tracheophyta</taxon>
        <taxon>Spermatophyta</taxon>
        <taxon>Magnoliopsida</taxon>
        <taxon>eudicotyledons</taxon>
        <taxon>Gunneridae</taxon>
        <taxon>Pentapetalae</taxon>
        <taxon>rosids</taxon>
        <taxon>malvids</taxon>
        <taxon>Brassicales</taxon>
        <taxon>Brassicaceae</taxon>
        <taxon>Camelineae</taxon>
        <taxon>Arabidopsis</taxon>
    </lineage>
</organism>
<dbReference type="AlphaFoldDB" id="A0A8S2AWH5"/>
<dbReference type="InterPro" id="IPR025753">
    <property type="entry name" value="AAA_N_dom"/>
</dbReference>
<dbReference type="Proteomes" id="UP000682877">
    <property type="component" value="Chromosome 7"/>
</dbReference>
<dbReference type="GO" id="GO:0016787">
    <property type="term" value="F:hydrolase activity"/>
    <property type="evidence" value="ECO:0007669"/>
    <property type="project" value="UniProtKB-KW"/>
</dbReference>
<evidence type="ECO:0000256" key="1">
    <source>
        <dbReference type="ARBA" id="ARBA00022741"/>
    </source>
</evidence>
<accession>A0A8S2AWH5</accession>
<proteinExistence type="predicted"/>
<sequence>MSNKLPTIPRIHFEPRWHPYIAINTYLGSKATDKAKNLRASQMRDSKVLDLKRDETTVSDEYEGSKVWWKIMTDANGKKSYRLTFHNRARSVVTGSYIQYVVDEGKSIEEKKPEDKDWKCQGETMHH</sequence>
<keyword evidence="1" id="KW-0547">Nucleotide-binding</keyword>
<reference evidence="5" key="1">
    <citation type="submission" date="2021-01" db="EMBL/GenBank/DDBJ databases">
        <authorList>
            <person name="Bezrukov I."/>
        </authorList>
    </citation>
    <scope>NUCLEOTIDE SEQUENCE</scope>
</reference>
<feature type="domain" description="AAA-type ATPase N-terminal" evidence="4">
    <location>
        <begin position="18"/>
        <end position="71"/>
    </location>
</feature>
<evidence type="ECO:0000256" key="2">
    <source>
        <dbReference type="ARBA" id="ARBA00022801"/>
    </source>
</evidence>
<dbReference type="Pfam" id="PF14363">
    <property type="entry name" value="AAA_assoc"/>
    <property type="match status" value="1"/>
</dbReference>
<protein>
    <recommendedName>
        <fullName evidence="4">AAA-type ATPase N-terminal domain-containing protein</fullName>
    </recommendedName>
</protein>
<name>A0A8S2AWH5_ARAAE</name>
<dbReference type="PANTHER" id="PTHR23070">
    <property type="entry name" value="BCS1 AAA-TYPE ATPASE"/>
    <property type="match status" value="1"/>
</dbReference>
<keyword evidence="3" id="KW-0067">ATP-binding</keyword>
<keyword evidence="2" id="KW-0378">Hydrolase</keyword>
<keyword evidence="6" id="KW-1185">Reference proteome</keyword>
<dbReference type="EMBL" id="LR999457">
    <property type="protein sequence ID" value="CAE6204383.1"/>
    <property type="molecule type" value="Genomic_DNA"/>
</dbReference>
<dbReference type="InterPro" id="IPR050747">
    <property type="entry name" value="Mitochondrial_chaperone_BCS1"/>
</dbReference>
<evidence type="ECO:0000256" key="3">
    <source>
        <dbReference type="ARBA" id="ARBA00022840"/>
    </source>
</evidence>
<dbReference type="GO" id="GO:0005524">
    <property type="term" value="F:ATP binding"/>
    <property type="evidence" value="ECO:0007669"/>
    <property type="project" value="UniProtKB-KW"/>
</dbReference>